<feature type="domain" description="Histidine kinase" evidence="8">
    <location>
        <begin position="518"/>
        <end position="762"/>
    </location>
</feature>
<evidence type="ECO:0000256" key="2">
    <source>
        <dbReference type="ARBA" id="ARBA00004370"/>
    </source>
</evidence>
<feature type="domain" description="HAMP" evidence="11">
    <location>
        <begin position="302"/>
        <end position="354"/>
    </location>
</feature>
<dbReference type="GO" id="GO:0007165">
    <property type="term" value="P:signal transduction"/>
    <property type="evidence" value="ECO:0007669"/>
    <property type="project" value="InterPro"/>
</dbReference>
<proteinExistence type="predicted"/>
<dbReference type="SUPFAM" id="SSF55874">
    <property type="entry name" value="ATPase domain of HSP90 chaperone/DNA topoisomerase II/histidine kinase"/>
    <property type="match status" value="1"/>
</dbReference>
<evidence type="ECO:0000256" key="5">
    <source>
        <dbReference type="ARBA" id="ARBA00022679"/>
    </source>
</evidence>
<dbReference type="Gene3D" id="1.10.287.130">
    <property type="match status" value="1"/>
</dbReference>
<evidence type="ECO:0000256" key="3">
    <source>
        <dbReference type="ARBA" id="ARBA00012438"/>
    </source>
</evidence>
<sequence>MTEKQAGRRLRLHTVTMITALATAFLMAGLTLGVGGAFVRVLDLAEEADRAIVPQIARQHQYAVFAARMGQLAEAVLRSRSPEERAGALAEVEGVSQRFAADAAAPELLQRLETAIQAVRRTAERADAIDALAAQAITLQRKGDEAFLSLLRSGAPLAVQEPYHRALEALAAGLIATDTEQLAAEVARFHEHAAAVVNALIPLEPGERAPLARTARDLDGLGALFTLRRTIMAEAGLMGLETEIAHGVLNDLSGSLTDAAATNTRRIADTLTDQARSGLWIVLVGLGIASAVQTLLYVLLRVHVVRPIRRASQALAMVQKARRTVRLPPALFAELQAISTSVERFGTALVETHAYAEALKAGEERMRAILAASPFPIVIARRSDDAVLFANPQAEALFGTEGERLALTRNARFFVHPPDAARLSRLVTEQGAASDLEMEMRTAGGRPFWAMISAVEIHDVDEPAILIAVNDITLRKRSEEETEAAKQRAESALADLRDTQAHLIQAEKMASLGGMVAGVAHEVNTPVGIALTGITHLADQTRKVVRGVEANTLRRADFTGYLTTAGEACRLIETNLNRAAELIQSFKQTAVDQTSEERRRVDLAAYLDDVLTSLRPRLKQTPHRVVIDCPAGLWVDSYPGALFQVLTNLTMNAVVHAYPDGRAGTLTVAATRPNPQEVELRFCDDGCGIPAAHLGRVFDPFFTTRRGEGGSGLGLHIVYNIVTTRLRGSIRVESRVEGREGGQAGGQVGGGTCFVLRFPAEAPPAVDSGEPAAVRAEPVG</sequence>
<evidence type="ECO:0000313" key="13">
    <source>
        <dbReference type="Proteomes" id="UP000298596"/>
    </source>
</evidence>
<dbReference type="GO" id="GO:0004673">
    <property type="term" value="F:protein histidine kinase activity"/>
    <property type="evidence" value="ECO:0007669"/>
    <property type="project" value="UniProtKB-EC"/>
</dbReference>
<dbReference type="PRINTS" id="PR00344">
    <property type="entry name" value="BCTRLSENSOR"/>
</dbReference>
<feature type="transmembrane region" description="Helical" evidence="7">
    <location>
        <begin position="12"/>
        <end position="39"/>
    </location>
</feature>
<keyword evidence="6" id="KW-0418">Kinase</keyword>
<name>A0A4D8Q5Q2_AZOBR</name>
<evidence type="ECO:0000259" key="11">
    <source>
        <dbReference type="PROSITE" id="PS50885"/>
    </source>
</evidence>
<comment type="catalytic activity">
    <reaction evidence="1">
        <text>ATP + protein L-histidine = ADP + protein N-phospho-L-histidine.</text>
        <dbReference type="EC" id="2.7.13.3"/>
    </reaction>
</comment>
<dbReference type="InterPro" id="IPR003594">
    <property type="entry name" value="HATPase_dom"/>
</dbReference>
<dbReference type="Pfam" id="PF13426">
    <property type="entry name" value="PAS_9"/>
    <property type="match status" value="1"/>
</dbReference>
<feature type="domain" description="PAC" evidence="10">
    <location>
        <begin position="434"/>
        <end position="484"/>
    </location>
</feature>
<gene>
    <name evidence="12" type="ORF">D3867_13125</name>
</gene>
<dbReference type="SMART" id="SM00387">
    <property type="entry name" value="HATPase_c"/>
    <property type="match status" value="1"/>
</dbReference>
<protein>
    <recommendedName>
        <fullName evidence="3">histidine kinase</fullName>
        <ecNumber evidence="3">2.7.13.3</ecNumber>
    </recommendedName>
</protein>
<dbReference type="SMART" id="SM00091">
    <property type="entry name" value="PAS"/>
    <property type="match status" value="1"/>
</dbReference>
<dbReference type="InterPro" id="IPR000014">
    <property type="entry name" value="PAS"/>
</dbReference>
<comment type="subcellular location">
    <subcellularLocation>
        <location evidence="2">Membrane</location>
    </subcellularLocation>
</comment>
<dbReference type="PANTHER" id="PTHR43065">
    <property type="entry name" value="SENSOR HISTIDINE KINASE"/>
    <property type="match status" value="1"/>
</dbReference>
<dbReference type="PROSITE" id="PS50112">
    <property type="entry name" value="PAS"/>
    <property type="match status" value="1"/>
</dbReference>
<dbReference type="PROSITE" id="PS50113">
    <property type="entry name" value="PAC"/>
    <property type="match status" value="1"/>
</dbReference>
<dbReference type="EMBL" id="CP032330">
    <property type="protein sequence ID" value="QCO02869.1"/>
    <property type="molecule type" value="Genomic_DNA"/>
</dbReference>
<evidence type="ECO:0000256" key="7">
    <source>
        <dbReference type="SAM" id="Phobius"/>
    </source>
</evidence>
<dbReference type="EC" id="2.7.13.3" evidence="3"/>
<dbReference type="InterPro" id="IPR036890">
    <property type="entry name" value="HATPase_C_sf"/>
</dbReference>
<dbReference type="SUPFAM" id="SSF55785">
    <property type="entry name" value="PYP-like sensor domain (PAS domain)"/>
    <property type="match status" value="1"/>
</dbReference>
<dbReference type="GO" id="GO:0016020">
    <property type="term" value="C:membrane"/>
    <property type="evidence" value="ECO:0007669"/>
    <property type="project" value="UniProtKB-SubCell"/>
</dbReference>
<dbReference type="PROSITE" id="PS50885">
    <property type="entry name" value="HAMP"/>
    <property type="match status" value="1"/>
</dbReference>
<dbReference type="InterPro" id="IPR003660">
    <property type="entry name" value="HAMP_dom"/>
</dbReference>
<dbReference type="CDD" id="cd00130">
    <property type="entry name" value="PAS"/>
    <property type="match status" value="1"/>
</dbReference>
<evidence type="ECO:0000259" key="8">
    <source>
        <dbReference type="PROSITE" id="PS50109"/>
    </source>
</evidence>
<dbReference type="Proteomes" id="UP000298596">
    <property type="component" value="Chromosome"/>
</dbReference>
<organism evidence="12 13">
    <name type="scientific">Azospirillum brasilense</name>
    <dbReference type="NCBI Taxonomy" id="192"/>
    <lineage>
        <taxon>Bacteria</taxon>
        <taxon>Pseudomonadati</taxon>
        <taxon>Pseudomonadota</taxon>
        <taxon>Alphaproteobacteria</taxon>
        <taxon>Rhodospirillales</taxon>
        <taxon>Azospirillaceae</taxon>
        <taxon>Azospirillum</taxon>
    </lineage>
</organism>
<evidence type="ECO:0000313" key="12">
    <source>
        <dbReference type="EMBL" id="QCO02869.1"/>
    </source>
</evidence>
<reference evidence="12 13" key="1">
    <citation type="submission" date="2018-09" db="EMBL/GenBank/DDBJ databases">
        <title>Whole genome based analysis of evolution and adaptive divergence in Indian and Brazilian strains of Azospirillum brasilense.</title>
        <authorList>
            <person name="Singh C."/>
            <person name="Tripathi A.K."/>
        </authorList>
    </citation>
    <scope>NUCLEOTIDE SEQUENCE [LARGE SCALE GENOMIC DNA]</scope>
    <source>
        <strain evidence="12 13">MTCC4036</strain>
    </source>
</reference>
<dbReference type="InterPro" id="IPR005467">
    <property type="entry name" value="His_kinase_dom"/>
</dbReference>
<keyword evidence="7" id="KW-0812">Transmembrane</keyword>
<dbReference type="InterPro" id="IPR004358">
    <property type="entry name" value="Sig_transdc_His_kin-like_C"/>
</dbReference>
<accession>A0A4D8Q5Q2</accession>
<evidence type="ECO:0000259" key="10">
    <source>
        <dbReference type="PROSITE" id="PS50113"/>
    </source>
</evidence>
<dbReference type="Gene3D" id="3.30.450.20">
    <property type="entry name" value="PAS domain"/>
    <property type="match status" value="1"/>
</dbReference>
<dbReference type="Gene3D" id="3.30.565.10">
    <property type="entry name" value="Histidine kinase-like ATPase, C-terminal domain"/>
    <property type="match status" value="1"/>
</dbReference>
<dbReference type="NCBIfam" id="TIGR00229">
    <property type="entry name" value="sensory_box"/>
    <property type="match status" value="1"/>
</dbReference>
<keyword evidence="7" id="KW-0472">Membrane</keyword>
<dbReference type="PROSITE" id="PS50109">
    <property type="entry name" value="HIS_KIN"/>
    <property type="match status" value="1"/>
</dbReference>
<feature type="transmembrane region" description="Helical" evidence="7">
    <location>
        <begin position="279"/>
        <end position="300"/>
    </location>
</feature>
<dbReference type="InterPro" id="IPR035965">
    <property type="entry name" value="PAS-like_dom_sf"/>
</dbReference>
<keyword evidence="4" id="KW-0597">Phosphoprotein</keyword>
<evidence type="ECO:0000256" key="4">
    <source>
        <dbReference type="ARBA" id="ARBA00022553"/>
    </source>
</evidence>
<evidence type="ECO:0000256" key="6">
    <source>
        <dbReference type="ARBA" id="ARBA00022777"/>
    </source>
</evidence>
<evidence type="ECO:0000259" key="9">
    <source>
        <dbReference type="PROSITE" id="PS50112"/>
    </source>
</evidence>
<keyword evidence="5" id="KW-0808">Transferase</keyword>
<dbReference type="PANTHER" id="PTHR43065:SF42">
    <property type="entry name" value="TWO-COMPONENT SENSOR PPRA"/>
    <property type="match status" value="1"/>
</dbReference>
<dbReference type="CDD" id="cd00075">
    <property type="entry name" value="HATPase"/>
    <property type="match status" value="1"/>
</dbReference>
<feature type="domain" description="PAS" evidence="9">
    <location>
        <begin position="362"/>
        <end position="435"/>
    </location>
</feature>
<keyword evidence="7" id="KW-1133">Transmembrane helix</keyword>
<evidence type="ECO:0000256" key="1">
    <source>
        <dbReference type="ARBA" id="ARBA00000085"/>
    </source>
</evidence>
<dbReference type="InterPro" id="IPR000700">
    <property type="entry name" value="PAS-assoc_C"/>
</dbReference>
<dbReference type="AlphaFoldDB" id="A0A4D8Q5Q2"/>
<dbReference type="Pfam" id="PF02518">
    <property type="entry name" value="HATPase_c"/>
    <property type="match status" value="1"/>
</dbReference>